<gene>
    <name evidence="1" type="ORF">FB45DRAFT_835313</name>
</gene>
<accession>A0AAD7BPI2</accession>
<sequence>MWNPYYQGGWPNAGPSSSAGNSPVVPQPSIFGALPYASTPTSPGPPPTFMSFRFTTFNPTILDSTVVGPKAQAYFLSNTDTPSPGFTVVHNSANKPIIVIQWARHPVIEICDILSKRHTSKWLTLSPDKSFRTMSARGRTFVWVPEGQYISLYSSGLGAPQIYGRILRGEETVTLELTTEAIQVGLLEVCVAATLLLQCGRNID</sequence>
<comment type="caution">
    <text evidence="1">The sequence shown here is derived from an EMBL/GenBank/DDBJ whole genome shotgun (WGS) entry which is preliminary data.</text>
</comment>
<evidence type="ECO:0000313" key="2">
    <source>
        <dbReference type="Proteomes" id="UP001221142"/>
    </source>
</evidence>
<name>A0AAD7BPI2_9AGAR</name>
<protein>
    <submittedName>
        <fullName evidence="1">Uncharacterized protein</fullName>
    </submittedName>
</protein>
<keyword evidence="2" id="KW-1185">Reference proteome</keyword>
<dbReference type="Proteomes" id="UP001221142">
    <property type="component" value="Unassembled WGS sequence"/>
</dbReference>
<organism evidence="1 2">
    <name type="scientific">Roridomyces roridus</name>
    <dbReference type="NCBI Taxonomy" id="1738132"/>
    <lineage>
        <taxon>Eukaryota</taxon>
        <taxon>Fungi</taxon>
        <taxon>Dikarya</taxon>
        <taxon>Basidiomycota</taxon>
        <taxon>Agaricomycotina</taxon>
        <taxon>Agaricomycetes</taxon>
        <taxon>Agaricomycetidae</taxon>
        <taxon>Agaricales</taxon>
        <taxon>Marasmiineae</taxon>
        <taxon>Mycenaceae</taxon>
        <taxon>Roridomyces</taxon>
    </lineage>
</organism>
<evidence type="ECO:0000313" key="1">
    <source>
        <dbReference type="EMBL" id="KAJ7627011.1"/>
    </source>
</evidence>
<reference evidence="1" key="1">
    <citation type="submission" date="2023-03" db="EMBL/GenBank/DDBJ databases">
        <title>Massive genome expansion in bonnet fungi (Mycena s.s.) driven by repeated elements and novel gene families across ecological guilds.</title>
        <authorList>
            <consortium name="Lawrence Berkeley National Laboratory"/>
            <person name="Harder C.B."/>
            <person name="Miyauchi S."/>
            <person name="Viragh M."/>
            <person name="Kuo A."/>
            <person name="Thoen E."/>
            <person name="Andreopoulos B."/>
            <person name="Lu D."/>
            <person name="Skrede I."/>
            <person name="Drula E."/>
            <person name="Henrissat B."/>
            <person name="Morin E."/>
            <person name="Kohler A."/>
            <person name="Barry K."/>
            <person name="LaButti K."/>
            <person name="Morin E."/>
            <person name="Salamov A."/>
            <person name="Lipzen A."/>
            <person name="Mereny Z."/>
            <person name="Hegedus B."/>
            <person name="Baldrian P."/>
            <person name="Stursova M."/>
            <person name="Weitz H."/>
            <person name="Taylor A."/>
            <person name="Grigoriev I.V."/>
            <person name="Nagy L.G."/>
            <person name="Martin F."/>
            <person name="Kauserud H."/>
        </authorList>
    </citation>
    <scope>NUCLEOTIDE SEQUENCE</scope>
    <source>
        <strain evidence="1">9284</strain>
    </source>
</reference>
<proteinExistence type="predicted"/>
<dbReference type="EMBL" id="JARKIF010000011">
    <property type="protein sequence ID" value="KAJ7627011.1"/>
    <property type="molecule type" value="Genomic_DNA"/>
</dbReference>
<dbReference type="AlphaFoldDB" id="A0AAD7BPI2"/>